<proteinExistence type="predicted"/>
<evidence type="ECO:0000313" key="3">
    <source>
        <dbReference type="Proteomes" id="UP001287286"/>
    </source>
</evidence>
<comment type="caution">
    <text evidence="2">The sequence shown here is derived from an EMBL/GenBank/DDBJ whole genome shotgun (WGS) entry which is preliminary data.</text>
</comment>
<name>A0ABR0BSQ2_PURLI</name>
<accession>A0ABR0BSQ2</accession>
<gene>
    <name evidence="2" type="ORF">Purlil1_8541</name>
</gene>
<organism evidence="2 3">
    <name type="scientific">Purpureocillium lilacinum</name>
    <name type="common">Paecilomyces lilacinus</name>
    <dbReference type="NCBI Taxonomy" id="33203"/>
    <lineage>
        <taxon>Eukaryota</taxon>
        <taxon>Fungi</taxon>
        <taxon>Dikarya</taxon>
        <taxon>Ascomycota</taxon>
        <taxon>Pezizomycotina</taxon>
        <taxon>Sordariomycetes</taxon>
        <taxon>Hypocreomycetidae</taxon>
        <taxon>Hypocreales</taxon>
        <taxon>Ophiocordycipitaceae</taxon>
        <taxon>Purpureocillium</taxon>
    </lineage>
</organism>
<evidence type="ECO:0000259" key="1">
    <source>
        <dbReference type="Pfam" id="PF20150"/>
    </source>
</evidence>
<sequence>MPYNPSLLAEAAPGEGVTHHGVDSLDSRFPPTQPYPTCSDDGQAAESKGTAACSSFLLFGKLPPEIRMQIWHISLREADGPVLLPYRRACLRLFDVSEHEAYTAGPKVMRADFDSHLLDKIRVAMHFATVSRDSRWAALSWITQTEMRPCENQQGSGFARPFDQSRDTLYIEADKAEHFAFEWEDLIEDTSGGPLRPSAIARLAVSEFFLRDKGTFRPRITTSIFEHMLEAAPCANLILVVVDEQPGWRHNALKVQRRWVAEDAGDYRLSWDPDRQGFQVAAGQSSGNIDEYAWMKAICETWIPWLVRRRRRPLEIRPVYATRPGAAS</sequence>
<evidence type="ECO:0000313" key="2">
    <source>
        <dbReference type="EMBL" id="KAK4087022.1"/>
    </source>
</evidence>
<reference evidence="2 3" key="1">
    <citation type="journal article" date="2024" name="Microbiol. Resour. Announc.">
        <title>Genome annotations for the ascomycete fungi Trichoderma harzianum, Trichoderma aggressivum, and Purpureocillium lilacinum.</title>
        <authorList>
            <person name="Beijen E.P.W."/>
            <person name="Ohm R.A."/>
        </authorList>
    </citation>
    <scope>NUCLEOTIDE SEQUENCE [LARGE SCALE GENOMIC DNA]</scope>
    <source>
        <strain evidence="2 3">CBS 150709</strain>
    </source>
</reference>
<feature type="domain" description="2EXR" evidence="1">
    <location>
        <begin position="56"/>
        <end position="169"/>
    </location>
</feature>
<dbReference type="EMBL" id="JAWRVI010000035">
    <property type="protein sequence ID" value="KAK4087022.1"/>
    <property type="molecule type" value="Genomic_DNA"/>
</dbReference>
<dbReference type="InterPro" id="IPR045518">
    <property type="entry name" value="2EXR"/>
</dbReference>
<protein>
    <recommendedName>
        <fullName evidence="1">2EXR domain-containing protein</fullName>
    </recommendedName>
</protein>
<keyword evidence="3" id="KW-1185">Reference proteome</keyword>
<dbReference type="Proteomes" id="UP001287286">
    <property type="component" value="Unassembled WGS sequence"/>
</dbReference>
<dbReference type="Pfam" id="PF20150">
    <property type="entry name" value="2EXR"/>
    <property type="match status" value="1"/>
</dbReference>